<dbReference type="EMBL" id="FWXN01000004">
    <property type="protein sequence ID" value="SMC50697.1"/>
    <property type="molecule type" value="Genomic_DNA"/>
</dbReference>
<evidence type="ECO:0000256" key="1">
    <source>
        <dbReference type="ARBA" id="ARBA00022833"/>
    </source>
</evidence>
<dbReference type="AlphaFoldDB" id="A0A1W1ZQQ8"/>
<proteinExistence type="predicted"/>
<organism evidence="2 3">
    <name type="scientific">Janibacter indicus</name>
    <dbReference type="NCBI Taxonomy" id="857417"/>
    <lineage>
        <taxon>Bacteria</taxon>
        <taxon>Bacillati</taxon>
        <taxon>Actinomycetota</taxon>
        <taxon>Actinomycetes</taxon>
        <taxon>Micrococcales</taxon>
        <taxon>Intrasporangiaceae</taxon>
        <taxon>Janibacter</taxon>
    </lineage>
</organism>
<accession>A0A1W1ZQQ8</accession>
<dbReference type="SUPFAM" id="SSF102588">
    <property type="entry name" value="LmbE-like"/>
    <property type="match status" value="1"/>
</dbReference>
<protein>
    <submittedName>
        <fullName evidence="2">N-acetylglucosaminyl deacetylase, LmbE family</fullName>
    </submittedName>
</protein>
<sequence>MMTFRPAPGGLSVLCLGAHPDDIEIGCGGLLLTLAHRPVTTVSAVVLSGTPERRAEAEAALPSFVPGASVQVLDLPDGRMPGRWEDVKLALQELASVHSPDLILAPRVDDAHQDHRLLGQLAATSWRSAVVLHYEIPKWDADLTPPTHYVPLSEEQARRKVALLHRGYPSQHGRDWWDEELFLGVMRLRGVECRSRYAEAFHSHKVLLDLGPDES</sequence>
<dbReference type="Proteomes" id="UP000192634">
    <property type="component" value="Unassembled WGS sequence"/>
</dbReference>
<evidence type="ECO:0000313" key="3">
    <source>
        <dbReference type="Proteomes" id="UP000192634"/>
    </source>
</evidence>
<dbReference type="InterPro" id="IPR024078">
    <property type="entry name" value="LmbE-like_dom_sf"/>
</dbReference>
<dbReference type="GO" id="GO:0016137">
    <property type="term" value="P:glycoside metabolic process"/>
    <property type="evidence" value="ECO:0007669"/>
    <property type="project" value="UniProtKB-ARBA"/>
</dbReference>
<gene>
    <name evidence="2" type="ORF">SAMN06296429_104165</name>
</gene>
<keyword evidence="1" id="KW-0862">Zinc</keyword>
<dbReference type="RefSeq" id="WP_084450292.1">
    <property type="nucleotide sequence ID" value="NZ_FWXN01000004.1"/>
</dbReference>
<dbReference type="PANTHER" id="PTHR12993">
    <property type="entry name" value="N-ACETYLGLUCOSAMINYL-PHOSPHATIDYLINOSITOL DE-N-ACETYLASE-RELATED"/>
    <property type="match status" value="1"/>
</dbReference>
<reference evidence="2 3" key="1">
    <citation type="submission" date="2017-04" db="EMBL/GenBank/DDBJ databases">
        <authorList>
            <person name="Afonso C.L."/>
            <person name="Miller P.J."/>
            <person name="Scott M.A."/>
            <person name="Spackman E."/>
            <person name="Goraichik I."/>
            <person name="Dimitrov K.M."/>
            <person name="Suarez D.L."/>
            <person name="Swayne D.E."/>
        </authorList>
    </citation>
    <scope>NUCLEOTIDE SEQUENCE [LARGE SCALE GENOMIC DNA]</scope>
    <source>
        <strain evidence="2 3">CGMCC 1.12511</strain>
    </source>
</reference>
<dbReference type="InterPro" id="IPR003737">
    <property type="entry name" value="GlcNAc_PI_deacetylase-related"/>
</dbReference>
<evidence type="ECO:0000313" key="2">
    <source>
        <dbReference type="EMBL" id="SMC50697.1"/>
    </source>
</evidence>
<dbReference type="Pfam" id="PF02585">
    <property type="entry name" value="PIG-L"/>
    <property type="match status" value="1"/>
</dbReference>
<dbReference type="PANTHER" id="PTHR12993:SF30">
    <property type="entry name" value="N-ACETYL-ALPHA-D-GLUCOSAMINYL L-MALATE DEACETYLASE 1"/>
    <property type="match status" value="1"/>
</dbReference>
<name>A0A1W1ZQQ8_9MICO</name>
<dbReference type="OrthoDB" id="3514174at2"/>
<dbReference type="GO" id="GO:0016811">
    <property type="term" value="F:hydrolase activity, acting on carbon-nitrogen (but not peptide) bonds, in linear amides"/>
    <property type="evidence" value="ECO:0007669"/>
    <property type="project" value="TreeGrafter"/>
</dbReference>
<dbReference type="Gene3D" id="3.40.50.10320">
    <property type="entry name" value="LmbE-like"/>
    <property type="match status" value="1"/>
</dbReference>